<dbReference type="InterPro" id="IPR002347">
    <property type="entry name" value="SDR_fam"/>
</dbReference>
<dbReference type="PRINTS" id="PR00081">
    <property type="entry name" value="GDHRDH"/>
</dbReference>
<gene>
    <name evidence="4" type="ORF">CEUTPL_LOCUS9369</name>
</gene>
<comment type="similarity">
    <text evidence="1 3">Belongs to the short-chain dehydrogenases/reductases (SDR) family.</text>
</comment>
<dbReference type="GO" id="GO:0016616">
    <property type="term" value="F:oxidoreductase activity, acting on the CH-OH group of donors, NAD or NADP as acceptor"/>
    <property type="evidence" value="ECO:0007669"/>
    <property type="project" value="TreeGrafter"/>
</dbReference>
<reference evidence="4" key="1">
    <citation type="submission" date="2022-01" db="EMBL/GenBank/DDBJ databases">
        <authorList>
            <person name="King R."/>
        </authorList>
    </citation>
    <scope>NUCLEOTIDE SEQUENCE</scope>
</reference>
<dbReference type="Proteomes" id="UP001152799">
    <property type="component" value="Chromosome 5"/>
</dbReference>
<name>A0A9N9MPD4_9CUCU</name>
<protein>
    <recommendedName>
        <fullName evidence="6">15-hydroxyprostaglandin dehydrogenase [NAD(+)]</fullName>
    </recommendedName>
</protein>
<evidence type="ECO:0000313" key="4">
    <source>
        <dbReference type="EMBL" id="CAG9768848.1"/>
    </source>
</evidence>
<dbReference type="PANTHER" id="PTHR44229:SF8">
    <property type="entry name" value="ALCOHOL DEHYDROGENASE-RELATED"/>
    <property type="match status" value="1"/>
</dbReference>
<dbReference type="GO" id="GO:0005737">
    <property type="term" value="C:cytoplasm"/>
    <property type="evidence" value="ECO:0007669"/>
    <property type="project" value="TreeGrafter"/>
</dbReference>
<dbReference type="SUPFAM" id="SSF51735">
    <property type="entry name" value="NAD(P)-binding Rossmann-fold domains"/>
    <property type="match status" value="1"/>
</dbReference>
<dbReference type="OrthoDB" id="417891at2759"/>
<evidence type="ECO:0000313" key="5">
    <source>
        <dbReference type="Proteomes" id="UP001152799"/>
    </source>
</evidence>
<evidence type="ECO:0000256" key="2">
    <source>
        <dbReference type="ARBA" id="ARBA00023002"/>
    </source>
</evidence>
<dbReference type="InterPro" id="IPR036291">
    <property type="entry name" value="NAD(P)-bd_dom_sf"/>
</dbReference>
<dbReference type="PANTHER" id="PTHR44229">
    <property type="entry name" value="15-HYDROXYPROSTAGLANDIN DEHYDROGENASE [NAD(+)]"/>
    <property type="match status" value="1"/>
</dbReference>
<organism evidence="4 5">
    <name type="scientific">Ceutorhynchus assimilis</name>
    <name type="common">cabbage seed weevil</name>
    <dbReference type="NCBI Taxonomy" id="467358"/>
    <lineage>
        <taxon>Eukaryota</taxon>
        <taxon>Metazoa</taxon>
        <taxon>Ecdysozoa</taxon>
        <taxon>Arthropoda</taxon>
        <taxon>Hexapoda</taxon>
        <taxon>Insecta</taxon>
        <taxon>Pterygota</taxon>
        <taxon>Neoptera</taxon>
        <taxon>Endopterygota</taxon>
        <taxon>Coleoptera</taxon>
        <taxon>Polyphaga</taxon>
        <taxon>Cucujiformia</taxon>
        <taxon>Curculionidae</taxon>
        <taxon>Ceutorhynchinae</taxon>
        <taxon>Ceutorhynchus</taxon>
    </lineage>
</organism>
<proteinExistence type="inferred from homology"/>
<dbReference type="Pfam" id="PF00106">
    <property type="entry name" value="adh_short"/>
    <property type="match status" value="1"/>
</dbReference>
<evidence type="ECO:0008006" key="6">
    <source>
        <dbReference type="Google" id="ProtNLM"/>
    </source>
</evidence>
<dbReference type="AlphaFoldDB" id="A0A9N9MPD4"/>
<keyword evidence="2" id="KW-0560">Oxidoreductase</keyword>
<evidence type="ECO:0000256" key="3">
    <source>
        <dbReference type="RuleBase" id="RU000363"/>
    </source>
</evidence>
<keyword evidence="5" id="KW-1185">Reference proteome</keyword>
<accession>A0A9N9MPD4</accession>
<dbReference type="Gene3D" id="3.40.50.720">
    <property type="entry name" value="NAD(P)-binding Rossmann-like Domain"/>
    <property type="match status" value="1"/>
</dbReference>
<evidence type="ECO:0000256" key="1">
    <source>
        <dbReference type="ARBA" id="ARBA00006484"/>
    </source>
</evidence>
<sequence length="329" mass="35877">MVLGKRVTRILSNLCKKSRMLVQHNFSEASEQDSASEEENEAYFDFEEKTAIVNGGASGIGFEIAKEFLQRGVPHLSIIDIDEQEGEKALAELAHEFGEDKVLFFEADVADAVQLDDVYRKSIQYHDVPDLIVNSAGIMNDTTWEKQIQTNMTGCVVGTLLGLQYMSKTSKGYGGIIVNVGSILGIIPSSGFPLHTMTQFGICGFSKALGCESEHILGNHISRTGVKVFAMCPGLTETRLLNAAPANAINNNFAKEFVDEVYGSSPQKAKSVAKGLSDIIDEAKPGSVWVVENDSIPYEVTYPGNILEMRKEKDKENISATSEATSVHN</sequence>
<dbReference type="EMBL" id="OU892281">
    <property type="protein sequence ID" value="CAG9768848.1"/>
    <property type="molecule type" value="Genomic_DNA"/>
</dbReference>
<dbReference type="PRINTS" id="PR00080">
    <property type="entry name" value="SDRFAMILY"/>
</dbReference>